<dbReference type="GO" id="GO:0005829">
    <property type="term" value="C:cytosol"/>
    <property type="evidence" value="ECO:0007669"/>
    <property type="project" value="TreeGrafter"/>
</dbReference>
<dbReference type="Pfam" id="PF00550">
    <property type="entry name" value="PP-binding"/>
    <property type="match status" value="3"/>
</dbReference>
<dbReference type="NCBIfam" id="TIGR01733">
    <property type="entry name" value="AA-adenyl-dom"/>
    <property type="match status" value="2"/>
</dbReference>
<evidence type="ECO:0000313" key="7">
    <source>
        <dbReference type="Proteomes" id="UP001058003"/>
    </source>
</evidence>
<dbReference type="InterPro" id="IPR006162">
    <property type="entry name" value="Ppantetheine_attach_site"/>
</dbReference>
<dbReference type="PROSITE" id="PS50075">
    <property type="entry name" value="CARRIER"/>
    <property type="match status" value="3"/>
</dbReference>
<dbReference type="Gene3D" id="3.30.559.30">
    <property type="entry name" value="Nonribosomal peptide synthetase, condensation domain"/>
    <property type="match status" value="3"/>
</dbReference>
<dbReference type="SUPFAM" id="SSF52777">
    <property type="entry name" value="CoA-dependent acyltransferases"/>
    <property type="match status" value="6"/>
</dbReference>
<feature type="region of interest" description="Disordered" evidence="4">
    <location>
        <begin position="964"/>
        <end position="984"/>
    </location>
</feature>
<dbReference type="InterPro" id="IPR023213">
    <property type="entry name" value="CAT-like_dom_sf"/>
</dbReference>
<dbReference type="EMBL" id="CP073767">
    <property type="protein sequence ID" value="UWZ57839.1"/>
    <property type="molecule type" value="Genomic_DNA"/>
</dbReference>
<dbReference type="Proteomes" id="UP001058003">
    <property type="component" value="Chromosome"/>
</dbReference>
<keyword evidence="7" id="KW-1185">Reference proteome</keyword>
<dbReference type="PROSITE" id="PS00012">
    <property type="entry name" value="PHOSPHOPANTETHEINE"/>
    <property type="match status" value="2"/>
</dbReference>
<dbReference type="Gene3D" id="3.30.559.10">
    <property type="entry name" value="Chloramphenicol acetyltransferase-like domain"/>
    <property type="match status" value="3"/>
</dbReference>
<sequence>MVSPVLDPRRRAALAHLLAARHRDAAAIPVQPRDGRTFPCTPAQRRIWLADQLDPARAAVPNATFGLRLDGHLRVDALRDAFAAVVRRHEAMRTVYVVQDGRPRQRVLDAGPAPVDLVDLTGTADPERQAHRHAAHAAAERFDLGRGPLFRATLLRLAPQRHVLLFAGHHIAFDEQSVAIVERDLAAAYAGRLDDTPAPGPQYADYAAWHAAQPADAGRLEHWRQRLTPPPADLALPFSVDPARRAAPDTTAGSSSSSTSSVRTALPAGTLDRLRPDPSATPFVVLLALLDVVLLRYTGRHDLCVGTVSSGRGRVELEPVVGCFLNPVAVRTDLRGADTFGEVVRRARHAAVEAFTREVPFEEVVAAVNPARRPGGHPLFQVALHLHRHRTDDGRWPGLTTRTWHHEVGAPGLDLTVEATPLPDGGVELTLRHPTGALEPGAAGRIAADLRAVAAALAADPDRPLPGIGPSEEDTALVRGWNATAMPACGTVPELIDRQLAAAPGRTAVVAGAVTLTAGELSARADAIAAALRAAGCARGTLVAVRVDRSADLPAAVLGVWRAGGAYVPIDPDYPPTRQALVLRDCAAPLLLTQRSLLAGLPAHDATAVLLDDITASAPGLRPVDVTAGDVAYVLYTSGSTGRPKGVAVEHGALANFVLDMRDRLEAGPEDRWLAVTSLAFDIAGLELYLPLVTGATMVVAGDAAQRDGAALAALVRDTGVTYVQTTPSRWRLLLAAGFDGPAVTALVGGEALPLPLARRLRSAVGRLVNVYGPTETTIWSTAWEVPADPDEVLIGGPIANTQVHLCDEAGRPVPVGAVGELCIGGDGVARGYLDRPGLTADRFRPDPWGPPGARLYRTGDLARWRAGGQLEFLGRADDQIKLNGHRVELGEIEARLAELPGVLHSAAAVHGDQDTGRTLVGYLVTADGSAPPDWRARLAAALPAAVTPRHVVVLDRLPLTPNGKLDRSALPAPDPVAAGEGAAPRSGTERLVAGVWAEVLGRDGIGVDDDFFALGGHSLPAMTVAARMSEVSGREVSVRTVLAHPTVAELAAAIDAGTATRSGTSGGPVPRRPDPAAPAPLSPGQQRLWFLQQLDPTDAAYNMNLAYRLRGPVDPDRLQEALGAVAGRHEVLRTRFLERGEDLVQVVADPAGVRLERATAGSDAEAHRIVAAWTNAPFDLTSGALLRAGLVRLDSDVVHDEHVLCLVTHHIAGDGRSLGLLVEELHAAYRGAPLPEPPVQYADVAVWQRARPDDEAALAHWTARLAGAATLELATDRPRPPVPTSRGAFLRHRLDADLADALDRVARAERCTLFMLLLAAYQAVLARHTGQDEVSVGSSISDRARPELRDLIGLFVSTLVLRTDVSGDPTLRELLGRARDTALAAYAHPDIPFERLTAALELPRDTSRTALFQAMLILHTEAGAGLDVLPGVTAELFDDGFAQAKFDLMLDAWREPGGLQLSLNYRTDLFDAVTAERFVTRLELLLRALADDPDRRLSEVDLCPPPERAALLAAGLGPARAEPDDDVAGLVATWAKRTPEALAVVCGDERLTYAELDRRATRRAAALRGLGVGPDRTVAVALDRGVELIVTLLAVLRAGGAYVPVDPRYPAARRELLLRDCGATVVVTADTLPEGPGAPAAQPPRPDHLAYVIYTSGSTGTPKGVGVSRAAFAARVAWMRQRYELSVDDQVVQFASISFDTHVEEVWPALTAGARLVLLPPGEDLPELLTREPGVTVLDLPTPYWHELTGMLDQVRWPAALRLLILGADQVRGDALAAWAGHVGDRVTVLNTYGPTEATVIATTAELRPDGDGRRPPIGTPIADTRLYVVDGDLRLVPAGVPGELCIAGAGLARGYLGRPALTADRFRPDPYGPPGSRLYRTGDRVRWRTDGQLEFLGRLDDQVKIRGFRIEPGEVEAALAALPGVRQAAVVARPDAAGHLVLAGYAAGDGLHPDELRRALAERLPAFLVPTHLAVLPRVPLTVNGKVDRAALPAPGTAGGGYVAPRTPTEDLVAQVWAGVLGLDRVGADDDFFALGGHSLLAVAAVARLCAATGRDVPVRALFLQPTVAGLAAAVDRLRGAAGEPVTRHDAVRAPLSFGQRRLWFLQQLDPADAAYNISVAYRLRGPVDVPALERALRAVTGRHASLRTRYVAGDDEPLQEILPPGGPDLTVVDAAGETEARRIVMGWTNTPFDLAGGQLLRAGLIRLGGDVVRDEHVLSLVVHHIAGDGRSMGILVADLRAAYEGRDLPRPPVAYADFAAWQRTRPLDEDALGYWRGQLAGVPVLDLPTDRPRPELPGSAGDFLAHDLPAPVAGAVRRLAGDARCTPFMVLLSAYQVLLGRLTGQADVCVGTPVEQRPRVEVAGVVGYFVNTLALRGDLSGDPTFRQLLARTRDTALAGYAHQDVPFDRLLAAIDVPRQLDRTPLFQTMFTMHTEDAAGTDVLPGVTADFFDPGVRQAKFELSLDVWHAGGGLRLVLGYRTDLFDRATVDALAGRYAALLAAVLAAPDAALSTVDADGDAADRARLLAAPARADRSAPAAAPVAARGYVPPRTAAEELVAGVWCEVLGLDRVGAHDDFFAVGGHSLLAMKVAGRLRAATGTDVPLRTMFSHPELDRLAEAVEELMIADLAALSDEDAEALLALDEEPTP</sequence>
<feature type="region of interest" description="Disordered" evidence="4">
    <location>
        <begin position="245"/>
        <end position="264"/>
    </location>
</feature>
<dbReference type="InterPro" id="IPR036736">
    <property type="entry name" value="ACP-like_sf"/>
</dbReference>
<gene>
    <name evidence="6" type="ORF">Daura_17705</name>
</gene>
<dbReference type="InterPro" id="IPR025110">
    <property type="entry name" value="AMP-bd_C"/>
</dbReference>
<dbReference type="Pfam" id="PF00668">
    <property type="entry name" value="Condensation"/>
    <property type="match status" value="3"/>
</dbReference>
<dbReference type="GO" id="GO:0008610">
    <property type="term" value="P:lipid biosynthetic process"/>
    <property type="evidence" value="ECO:0007669"/>
    <property type="project" value="UniProtKB-ARBA"/>
</dbReference>
<evidence type="ECO:0000313" key="6">
    <source>
        <dbReference type="EMBL" id="UWZ57839.1"/>
    </source>
</evidence>
<dbReference type="Gene3D" id="2.30.38.10">
    <property type="entry name" value="Luciferase, Domain 3"/>
    <property type="match status" value="1"/>
</dbReference>
<name>A0A9Q9IKI1_9ACTN</name>
<dbReference type="PROSITE" id="PS00455">
    <property type="entry name" value="AMP_BINDING"/>
    <property type="match status" value="2"/>
</dbReference>
<dbReference type="GO" id="GO:0003824">
    <property type="term" value="F:catalytic activity"/>
    <property type="evidence" value="ECO:0007669"/>
    <property type="project" value="InterPro"/>
</dbReference>
<evidence type="ECO:0000256" key="1">
    <source>
        <dbReference type="ARBA" id="ARBA00001957"/>
    </source>
</evidence>
<comment type="cofactor">
    <cofactor evidence="1">
        <name>pantetheine 4'-phosphate</name>
        <dbReference type="ChEBI" id="CHEBI:47942"/>
    </cofactor>
</comment>
<dbReference type="FunFam" id="1.10.1200.10:FF:000005">
    <property type="entry name" value="Nonribosomal peptide synthetase 1"/>
    <property type="match status" value="3"/>
</dbReference>
<dbReference type="Gene3D" id="1.10.1200.10">
    <property type="entry name" value="ACP-like"/>
    <property type="match status" value="3"/>
</dbReference>
<dbReference type="SMART" id="SM00823">
    <property type="entry name" value="PKS_PP"/>
    <property type="match status" value="3"/>
</dbReference>
<dbReference type="Pfam" id="PF13193">
    <property type="entry name" value="AMP-binding_C"/>
    <property type="match status" value="2"/>
</dbReference>
<dbReference type="SUPFAM" id="SSF56801">
    <property type="entry name" value="Acetyl-CoA synthetase-like"/>
    <property type="match status" value="2"/>
</dbReference>
<dbReference type="PANTHER" id="PTHR45527">
    <property type="entry name" value="NONRIBOSOMAL PEPTIDE SYNTHETASE"/>
    <property type="match status" value="1"/>
</dbReference>
<dbReference type="GO" id="GO:0031177">
    <property type="term" value="F:phosphopantetheine binding"/>
    <property type="evidence" value="ECO:0007669"/>
    <property type="project" value="InterPro"/>
</dbReference>
<dbReference type="FunFam" id="2.30.38.10:FF:000001">
    <property type="entry name" value="Non-ribosomal peptide synthetase PvdI"/>
    <property type="match status" value="2"/>
</dbReference>
<dbReference type="GO" id="GO:0043041">
    <property type="term" value="P:amino acid activation for nonribosomal peptide biosynthetic process"/>
    <property type="evidence" value="ECO:0007669"/>
    <property type="project" value="TreeGrafter"/>
</dbReference>
<keyword evidence="3" id="KW-0597">Phosphoprotein</keyword>
<feature type="domain" description="Carrier" evidence="5">
    <location>
        <begin position="2553"/>
        <end position="2628"/>
    </location>
</feature>
<dbReference type="InterPro" id="IPR009081">
    <property type="entry name" value="PP-bd_ACP"/>
</dbReference>
<reference evidence="6" key="1">
    <citation type="submission" date="2021-04" db="EMBL/GenBank/DDBJ databases">
        <title>Dactylosporangium aurantiacum NRRL B-8018 full assembly.</title>
        <authorList>
            <person name="Hartkoorn R.C."/>
            <person name="Beaudoing E."/>
            <person name="Hot D."/>
        </authorList>
    </citation>
    <scope>NUCLEOTIDE SEQUENCE</scope>
    <source>
        <strain evidence="6">NRRL B-8018</strain>
    </source>
</reference>
<feature type="compositionally biased region" description="Low complexity" evidence="4">
    <location>
        <begin position="1057"/>
        <end position="1070"/>
    </location>
</feature>
<dbReference type="KEGG" id="daur:Daura_17705"/>
<organism evidence="6 7">
    <name type="scientific">Dactylosporangium aurantiacum</name>
    <dbReference type="NCBI Taxonomy" id="35754"/>
    <lineage>
        <taxon>Bacteria</taxon>
        <taxon>Bacillati</taxon>
        <taxon>Actinomycetota</taxon>
        <taxon>Actinomycetes</taxon>
        <taxon>Micromonosporales</taxon>
        <taxon>Micromonosporaceae</taxon>
        <taxon>Dactylosporangium</taxon>
    </lineage>
</organism>
<dbReference type="InterPro" id="IPR010071">
    <property type="entry name" value="AA_adenyl_dom"/>
</dbReference>
<keyword evidence="2" id="KW-0596">Phosphopantetheine</keyword>
<feature type="domain" description="Carrier" evidence="5">
    <location>
        <begin position="984"/>
        <end position="1059"/>
    </location>
</feature>
<evidence type="ECO:0000256" key="2">
    <source>
        <dbReference type="ARBA" id="ARBA00022450"/>
    </source>
</evidence>
<dbReference type="InterPro" id="IPR001242">
    <property type="entry name" value="Condensation_dom"/>
</dbReference>
<dbReference type="InterPro" id="IPR020845">
    <property type="entry name" value="AMP-binding_CS"/>
</dbReference>
<dbReference type="OrthoDB" id="5476914at2"/>
<dbReference type="InterPro" id="IPR045851">
    <property type="entry name" value="AMP-bd_C_sf"/>
</dbReference>
<dbReference type="Pfam" id="PF00501">
    <property type="entry name" value="AMP-binding"/>
    <property type="match status" value="2"/>
</dbReference>
<feature type="domain" description="Carrier" evidence="5">
    <location>
        <begin position="2006"/>
        <end position="2081"/>
    </location>
</feature>
<dbReference type="CDD" id="cd05930">
    <property type="entry name" value="A_NRPS"/>
    <property type="match status" value="1"/>
</dbReference>
<dbReference type="Gene3D" id="3.40.50.12780">
    <property type="entry name" value="N-terminal domain of ligase-like"/>
    <property type="match status" value="1"/>
</dbReference>
<dbReference type="PANTHER" id="PTHR45527:SF1">
    <property type="entry name" value="FATTY ACID SYNTHASE"/>
    <property type="match status" value="1"/>
</dbReference>
<evidence type="ECO:0000259" key="5">
    <source>
        <dbReference type="PROSITE" id="PS50075"/>
    </source>
</evidence>
<dbReference type="CDD" id="cd19531">
    <property type="entry name" value="LCL_NRPS-like"/>
    <property type="match status" value="3"/>
</dbReference>
<dbReference type="FunFam" id="3.40.50.12780:FF:000012">
    <property type="entry name" value="Non-ribosomal peptide synthetase"/>
    <property type="match status" value="1"/>
</dbReference>
<dbReference type="SUPFAM" id="SSF47336">
    <property type="entry name" value="ACP-like"/>
    <property type="match status" value="3"/>
</dbReference>
<accession>A0A9Q9IKI1</accession>
<dbReference type="FunFam" id="3.40.50.980:FF:000001">
    <property type="entry name" value="Non-ribosomal peptide synthetase"/>
    <property type="match status" value="1"/>
</dbReference>
<dbReference type="InterPro" id="IPR000873">
    <property type="entry name" value="AMP-dep_synth/lig_dom"/>
</dbReference>
<dbReference type="InterPro" id="IPR020806">
    <property type="entry name" value="PKS_PP-bd"/>
</dbReference>
<dbReference type="GO" id="GO:0044550">
    <property type="term" value="P:secondary metabolite biosynthetic process"/>
    <property type="evidence" value="ECO:0007669"/>
    <property type="project" value="TreeGrafter"/>
</dbReference>
<evidence type="ECO:0000256" key="3">
    <source>
        <dbReference type="ARBA" id="ARBA00022553"/>
    </source>
</evidence>
<evidence type="ECO:0000256" key="4">
    <source>
        <dbReference type="SAM" id="MobiDB-lite"/>
    </source>
</evidence>
<dbReference type="Gene3D" id="3.40.50.980">
    <property type="match status" value="2"/>
</dbReference>
<dbReference type="Gene3D" id="3.30.300.30">
    <property type="match status" value="2"/>
</dbReference>
<dbReference type="RefSeq" id="WP_052388144.1">
    <property type="nucleotide sequence ID" value="NZ_CP073767.1"/>
</dbReference>
<feature type="region of interest" description="Disordered" evidence="4">
    <location>
        <begin position="1055"/>
        <end position="1083"/>
    </location>
</feature>
<dbReference type="InterPro" id="IPR042099">
    <property type="entry name" value="ANL_N_sf"/>
</dbReference>
<proteinExistence type="predicted"/>
<protein>
    <submittedName>
        <fullName evidence="6">Non-ribosomal peptide synthetase</fullName>
    </submittedName>
</protein>